<dbReference type="Proteomes" id="UP000231259">
    <property type="component" value="Unassembled WGS sequence"/>
</dbReference>
<dbReference type="EMBL" id="AWWI01000100">
    <property type="protein sequence ID" value="PIL19467.1"/>
    <property type="molecule type" value="Genomic_DNA"/>
</dbReference>
<accession>A0A2G8RD49</accession>
<evidence type="ECO:0000313" key="2">
    <source>
        <dbReference type="EMBL" id="PIL19467.1"/>
    </source>
</evidence>
<comment type="caution">
    <text evidence="2">The sequence shown here is derived from an EMBL/GenBank/DDBJ whole genome shotgun (WGS) entry which is preliminary data.</text>
</comment>
<feature type="region of interest" description="Disordered" evidence="1">
    <location>
        <begin position="32"/>
        <end position="58"/>
    </location>
</feature>
<sequence length="58" mass="5846">MGMLGESGAGKSMTGMAMTGMAMLGLMERAGRSPGGSIHLSGAPDCRAGRPRHAEVRG</sequence>
<evidence type="ECO:0000256" key="1">
    <source>
        <dbReference type="SAM" id="MobiDB-lite"/>
    </source>
</evidence>
<organism evidence="2 3">
    <name type="scientific">Puniceibacterium antarcticum</name>
    <dbReference type="NCBI Taxonomy" id="1206336"/>
    <lineage>
        <taxon>Bacteria</taxon>
        <taxon>Pseudomonadati</taxon>
        <taxon>Pseudomonadota</taxon>
        <taxon>Alphaproteobacteria</taxon>
        <taxon>Rhodobacterales</taxon>
        <taxon>Paracoccaceae</taxon>
        <taxon>Puniceibacterium</taxon>
    </lineage>
</organism>
<evidence type="ECO:0000313" key="3">
    <source>
        <dbReference type="Proteomes" id="UP000231259"/>
    </source>
</evidence>
<evidence type="ECO:0008006" key="4">
    <source>
        <dbReference type="Google" id="ProtNLM"/>
    </source>
</evidence>
<keyword evidence="3" id="KW-1185">Reference proteome</keyword>
<gene>
    <name evidence="2" type="ORF">P775_15115</name>
</gene>
<proteinExistence type="predicted"/>
<dbReference type="AlphaFoldDB" id="A0A2G8RD49"/>
<reference evidence="2 3" key="1">
    <citation type="submission" date="2013-09" db="EMBL/GenBank/DDBJ databases">
        <title>Genome sequencing of Phaeobacter antarcticus sp. nov. SM1211.</title>
        <authorList>
            <person name="Zhang X.-Y."/>
            <person name="Liu C."/>
            <person name="Chen X.-L."/>
            <person name="Xie B.-B."/>
            <person name="Qin Q.-L."/>
            <person name="Rong J.-C."/>
            <person name="Zhang Y.-Z."/>
        </authorList>
    </citation>
    <scope>NUCLEOTIDE SEQUENCE [LARGE SCALE GENOMIC DNA]</scope>
    <source>
        <strain evidence="2 3">SM1211</strain>
    </source>
</reference>
<name>A0A2G8RD49_9RHOB</name>
<protein>
    <recommendedName>
        <fullName evidence="4">ABC transporter domain-containing protein</fullName>
    </recommendedName>
</protein>